<dbReference type="EMBL" id="FPLD01000079">
    <property type="protein sequence ID" value="SGZ06324.1"/>
    <property type="molecule type" value="Genomic_DNA"/>
</dbReference>
<dbReference type="InterPro" id="IPR006314">
    <property type="entry name" value="Dyp_peroxidase"/>
</dbReference>
<dbReference type="GO" id="GO:0004601">
    <property type="term" value="F:peroxidase activity"/>
    <property type="evidence" value="ECO:0007669"/>
    <property type="project" value="UniProtKB-KW"/>
</dbReference>
<keyword evidence="4" id="KW-0560">Oxidoreductase</keyword>
<evidence type="ECO:0008006" key="11">
    <source>
        <dbReference type="Google" id="ProtNLM"/>
    </source>
</evidence>
<dbReference type="OrthoDB" id="3251355at2"/>
<dbReference type="AlphaFoldDB" id="A0A1L0A1P2"/>
<dbReference type="InterPro" id="IPR011008">
    <property type="entry name" value="Dimeric_a/b-barrel"/>
</dbReference>
<dbReference type="Pfam" id="PF20628">
    <property type="entry name" value="Dyp_perox_C"/>
    <property type="match status" value="1"/>
</dbReference>
<sequence length="293" mass="32540">MTQPQNAIFNEQSQSYHHLEYKLKDNVYLANIQSALQTALCKQTNDINIVIAFGRSATNTLLPDLQLTAFDDFTEIASPHGKKAIANQGDIMFWIHSDNASHTLEQAFHIQSALSKIADTQLDISGFQYHKNRDLIGFVDGTANPKEDARQLASLIPTGQPGAGGSFVLSQKWVHDLSSFNAMPVPEQEAVVGRTKEDDIELSGDAMPANSHVSRTDVSGMKIYRRSSPYGNASEHGLYFLAFACEQLRFTTQLQRMYGIPDGVTDRLIDYSDAVTGSYWFAPSQTELDRLMN</sequence>
<evidence type="ECO:0000256" key="1">
    <source>
        <dbReference type="ARBA" id="ARBA00001970"/>
    </source>
</evidence>
<keyword evidence="3" id="KW-0479">Metal-binding</keyword>
<reference evidence="9 10" key="1">
    <citation type="submission" date="2016-11" db="EMBL/GenBank/DDBJ databases">
        <authorList>
            <person name="Jaros S."/>
            <person name="Januszkiewicz K."/>
            <person name="Wedrychowicz H."/>
        </authorList>
    </citation>
    <scope>NUCLEOTIDE SEQUENCE [LARGE SCALE GENOMIC DNA]</scope>
    <source>
        <strain evidence="9">NVI 5450</strain>
    </source>
</reference>
<protein>
    <recommendedName>
        <fullName evidence="11">Dyp-type peroxidase</fullName>
    </recommendedName>
</protein>
<evidence type="ECO:0000256" key="3">
    <source>
        <dbReference type="ARBA" id="ARBA00022723"/>
    </source>
</evidence>
<evidence type="ECO:0000256" key="6">
    <source>
        <dbReference type="ARBA" id="ARBA00025737"/>
    </source>
</evidence>
<feature type="domain" description="Dyp-type peroxidase N-terminal" evidence="7">
    <location>
        <begin position="43"/>
        <end position="128"/>
    </location>
</feature>
<comment type="cofactor">
    <cofactor evidence="1">
        <name>heme b</name>
        <dbReference type="ChEBI" id="CHEBI:60344"/>
    </cofactor>
</comment>
<keyword evidence="5" id="KW-0408">Iron</keyword>
<comment type="similarity">
    <text evidence="6">Belongs to the DyP-type peroxidase family.</text>
</comment>
<proteinExistence type="inferred from homology"/>
<dbReference type="PROSITE" id="PS51404">
    <property type="entry name" value="DYP_PEROXIDASE"/>
    <property type="match status" value="1"/>
</dbReference>
<evidence type="ECO:0000313" key="10">
    <source>
        <dbReference type="Proteomes" id="UP000183794"/>
    </source>
</evidence>
<dbReference type="PANTHER" id="PTHR30521:SF0">
    <property type="entry name" value="DYP-TYPE PEROXIDASE FAMILY PROTEIN"/>
    <property type="match status" value="1"/>
</dbReference>
<dbReference type="NCBIfam" id="TIGR01413">
    <property type="entry name" value="Dyp_perox_fam"/>
    <property type="match status" value="1"/>
</dbReference>
<dbReference type="GO" id="GO:0020037">
    <property type="term" value="F:heme binding"/>
    <property type="evidence" value="ECO:0007669"/>
    <property type="project" value="InterPro"/>
</dbReference>
<evidence type="ECO:0000259" key="8">
    <source>
        <dbReference type="Pfam" id="PF20628"/>
    </source>
</evidence>
<dbReference type="GO" id="GO:0046872">
    <property type="term" value="F:metal ion binding"/>
    <property type="evidence" value="ECO:0007669"/>
    <property type="project" value="UniProtKB-KW"/>
</dbReference>
<dbReference type="GO" id="GO:0005829">
    <property type="term" value="C:cytosol"/>
    <property type="evidence" value="ECO:0007669"/>
    <property type="project" value="TreeGrafter"/>
</dbReference>
<evidence type="ECO:0000313" key="9">
    <source>
        <dbReference type="EMBL" id="SGZ06324.1"/>
    </source>
</evidence>
<dbReference type="PANTHER" id="PTHR30521">
    <property type="entry name" value="DEFERROCHELATASE/PEROXIDASE"/>
    <property type="match status" value="1"/>
</dbReference>
<evidence type="ECO:0000256" key="5">
    <source>
        <dbReference type="ARBA" id="ARBA00023004"/>
    </source>
</evidence>
<dbReference type="InterPro" id="IPR048327">
    <property type="entry name" value="Dyp_perox_N"/>
</dbReference>
<evidence type="ECO:0000256" key="4">
    <source>
        <dbReference type="ARBA" id="ARBA00023002"/>
    </source>
</evidence>
<evidence type="ECO:0000256" key="2">
    <source>
        <dbReference type="ARBA" id="ARBA00022559"/>
    </source>
</evidence>
<evidence type="ECO:0000259" key="7">
    <source>
        <dbReference type="Pfam" id="PF04261"/>
    </source>
</evidence>
<keyword evidence="2" id="KW-0575">Peroxidase</keyword>
<dbReference type="SUPFAM" id="SSF54909">
    <property type="entry name" value="Dimeric alpha+beta barrel"/>
    <property type="match status" value="1"/>
</dbReference>
<dbReference type="Proteomes" id="UP000183794">
    <property type="component" value="Unassembled WGS sequence"/>
</dbReference>
<gene>
    <name evidence="9" type="ORF">NVI5450_3043</name>
</gene>
<accession>A0A1L0A1P2</accession>
<name>A0A1L0A1P2_9GAMM</name>
<dbReference type="Pfam" id="PF04261">
    <property type="entry name" value="Dyp_perox_N"/>
    <property type="match status" value="1"/>
</dbReference>
<dbReference type="InterPro" id="IPR048328">
    <property type="entry name" value="Dyp_perox_C"/>
</dbReference>
<feature type="domain" description="Dyp-type peroxidase C-terminal" evidence="8">
    <location>
        <begin position="132"/>
        <end position="286"/>
    </location>
</feature>
<dbReference type="RefSeq" id="WP_075497475.1">
    <property type="nucleotide sequence ID" value="NZ_CAWRBC010000123.1"/>
</dbReference>
<organism evidence="9 10">
    <name type="scientific">Moritella viscosa</name>
    <dbReference type="NCBI Taxonomy" id="80854"/>
    <lineage>
        <taxon>Bacteria</taxon>
        <taxon>Pseudomonadati</taxon>
        <taxon>Pseudomonadota</taxon>
        <taxon>Gammaproteobacteria</taxon>
        <taxon>Alteromonadales</taxon>
        <taxon>Moritellaceae</taxon>
        <taxon>Moritella</taxon>
    </lineage>
</organism>